<keyword evidence="3" id="KW-1185">Reference proteome</keyword>
<protein>
    <submittedName>
        <fullName evidence="2">Holin-like toxin</fullName>
    </submittedName>
</protein>
<proteinExistence type="predicted"/>
<dbReference type="EMBL" id="CP084389">
    <property type="protein sequence ID" value="UZX29688.1"/>
    <property type="molecule type" value="Genomic_DNA"/>
</dbReference>
<organism evidence="2 3">
    <name type="scientific">Lactobacillus helsingborgensis</name>
    <dbReference type="NCBI Taxonomy" id="1218494"/>
    <lineage>
        <taxon>Bacteria</taxon>
        <taxon>Bacillati</taxon>
        <taxon>Bacillota</taxon>
        <taxon>Bacilli</taxon>
        <taxon>Lactobacillales</taxon>
        <taxon>Lactobacillaceae</taxon>
        <taxon>Lactobacillus</taxon>
    </lineage>
</organism>
<sequence>MSVYQALQIMLAFATFIIVLLDYINNHKK</sequence>
<gene>
    <name evidence="2" type="ORF">LDX53_00115</name>
</gene>
<accession>A0AA47B497</accession>
<dbReference type="KEGG" id="lhs:DLD54_07940"/>
<dbReference type="Pfam" id="PF16935">
    <property type="entry name" value="Hol_Tox"/>
    <property type="match status" value="1"/>
</dbReference>
<evidence type="ECO:0000256" key="1">
    <source>
        <dbReference type="SAM" id="Phobius"/>
    </source>
</evidence>
<evidence type="ECO:0000313" key="2">
    <source>
        <dbReference type="EMBL" id="UZX29688.1"/>
    </source>
</evidence>
<keyword evidence="1" id="KW-0812">Transmembrane</keyword>
<reference evidence="2" key="1">
    <citation type="submission" date="2021-09" db="EMBL/GenBank/DDBJ databases">
        <title>Lactobacillus species from Apis mellifera, Switzerland.</title>
        <authorList>
            <person name="Pfister J."/>
            <person name="Brown A."/>
            <person name="Neumann P."/>
            <person name="Collaud A."/>
            <person name="Retschnig G."/>
            <person name="Perreten V."/>
        </authorList>
    </citation>
    <scope>NUCLEOTIDE SEQUENCE</scope>
    <source>
        <strain evidence="2">IBH002</strain>
    </source>
</reference>
<keyword evidence="1" id="KW-1133">Transmembrane helix</keyword>
<feature type="transmembrane region" description="Helical" evidence="1">
    <location>
        <begin position="6"/>
        <end position="24"/>
    </location>
</feature>
<dbReference type="InterPro" id="IPR031616">
    <property type="entry name" value="BsrE-like"/>
</dbReference>
<evidence type="ECO:0000313" key="3">
    <source>
        <dbReference type="Proteomes" id="UP001164557"/>
    </source>
</evidence>
<dbReference type="RefSeq" id="WP_081945396.1">
    <property type="nucleotide sequence ID" value="NZ_BPOZ01000001.1"/>
</dbReference>
<name>A0AA47B497_9LACO</name>
<dbReference type="AlphaFoldDB" id="A0AA47B497"/>
<keyword evidence="1" id="KW-0472">Membrane</keyword>
<dbReference type="Proteomes" id="UP001164557">
    <property type="component" value="Chromosome"/>
</dbReference>